<keyword evidence="1" id="KW-0150">Chloroplast</keyword>
<keyword evidence="1" id="KW-0934">Plastid</keyword>
<name>A0A1Z1MIX9_9FLOR</name>
<dbReference type="EMBL" id="MF101440">
    <property type="protein sequence ID" value="ARW65906.1"/>
    <property type="molecule type" value="Genomic_DNA"/>
</dbReference>
<dbReference type="AlphaFoldDB" id="A0A1Z1MIX9"/>
<organism evidence="1">
    <name type="scientific">Ophidocladus simpliciusculus</name>
    <dbReference type="NCBI Taxonomy" id="1261574"/>
    <lineage>
        <taxon>Eukaryota</taxon>
        <taxon>Rhodophyta</taxon>
        <taxon>Florideophyceae</taxon>
        <taxon>Rhodymeniophycidae</taxon>
        <taxon>Ceramiales</taxon>
        <taxon>Rhodomelaceae</taxon>
        <taxon>Herposiphonieae</taxon>
        <taxon>Ophidocladus</taxon>
    </lineage>
</organism>
<dbReference type="GeneID" id="33358965"/>
<gene>
    <name evidence="1" type="primary">orf33</name>
</gene>
<proteinExistence type="predicted"/>
<sequence>MLYLNYYSNTLGAKSFINITMIYILQYRIKNKL</sequence>
<protein>
    <submittedName>
        <fullName evidence="1">Uncharacterized protein</fullName>
    </submittedName>
</protein>
<evidence type="ECO:0000313" key="1">
    <source>
        <dbReference type="EMBL" id="ARW65906.1"/>
    </source>
</evidence>
<geneLocation type="chloroplast" evidence="1"/>
<accession>A0A1Z1MIX9</accession>
<reference evidence="1" key="1">
    <citation type="journal article" date="2017" name="J. Phycol.">
        <title>Analysis of chloroplast genomes and a supermatrix inform reclassification of the Rhodomelaceae (Rhodophyta).</title>
        <authorList>
            <person name="Diaz-Tapia P."/>
            <person name="Maggs C.A."/>
            <person name="West J.A."/>
            <person name="Verbruggen H."/>
        </authorList>
    </citation>
    <scope>NUCLEOTIDE SEQUENCE</scope>
    <source>
        <strain evidence="1">PD949</strain>
    </source>
</reference>
<dbReference type="RefSeq" id="YP_009396720.1">
    <property type="nucleotide sequence ID" value="NC_035284.1"/>
</dbReference>